<dbReference type="Gene3D" id="3.40.190.10">
    <property type="entry name" value="Periplasmic binding protein-like II"/>
    <property type="match status" value="2"/>
</dbReference>
<protein>
    <submittedName>
        <fullName evidence="2">ABC-type nitrate/sulfonate/bicarbonate transport system substrate-binding protein</fullName>
    </submittedName>
</protein>
<gene>
    <name evidence="2" type="ORF">J2Z43_000371</name>
</gene>
<evidence type="ECO:0000259" key="1">
    <source>
        <dbReference type="Pfam" id="PF09084"/>
    </source>
</evidence>
<feature type="domain" description="SsuA/THI5-like" evidence="1">
    <location>
        <begin position="51"/>
        <end position="265"/>
    </location>
</feature>
<keyword evidence="3" id="KW-1185">Reference proteome</keyword>
<dbReference type="InterPro" id="IPR015168">
    <property type="entry name" value="SsuA/THI5"/>
</dbReference>
<evidence type="ECO:0000313" key="2">
    <source>
        <dbReference type="EMBL" id="MBP1853981.1"/>
    </source>
</evidence>
<organism evidence="2 3">
    <name type="scientific">Metaclostridioides mangenotii</name>
    <dbReference type="NCBI Taxonomy" id="1540"/>
    <lineage>
        <taxon>Bacteria</taxon>
        <taxon>Bacillati</taxon>
        <taxon>Bacillota</taxon>
        <taxon>Clostridia</taxon>
        <taxon>Peptostreptococcales</taxon>
        <taxon>Peptostreptococcaceae</taxon>
        <taxon>Metaclostridioides</taxon>
    </lineage>
</organism>
<name>A0ABS4E7Q4_9FIRM</name>
<sequence length="338" mass="37812">MKLKKLGILGLVGLFTLGTVTGCSSNGNKDKEASKGDKLQKVTVVLDWTPNTNHTGLYAALDKGYYKEQGLDVTIEQPPESGADTLVATGKADFAVSYQEQVTYAKTSEDPLPIKAVATIIQHNTSGFSSPKEKNITTAKDFEGKSYGGWGSPSEEAVFKAVMKKDNADFNKLKIVNTGQDDFFAAMKTVDFAWIFEGWDVAKAQIMNYDLNFIPVRDLDERLDYYTPILITNENLIEKDPELVKKFLKATTQGYEYCVEDPKGAANILVKHAPETDKELAVKSQEYLTDKYIDDAPRWGEMKDSVWNNYTSFLKEYKLIDKDMKASDAYTNEFLPTK</sequence>
<reference evidence="2 3" key="1">
    <citation type="submission" date="2021-03" db="EMBL/GenBank/DDBJ databases">
        <title>Genomic Encyclopedia of Type Strains, Phase IV (KMG-IV): sequencing the most valuable type-strain genomes for metagenomic binning, comparative biology and taxonomic classification.</title>
        <authorList>
            <person name="Goeker M."/>
        </authorList>
    </citation>
    <scope>NUCLEOTIDE SEQUENCE [LARGE SCALE GENOMIC DNA]</scope>
    <source>
        <strain evidence="2 3">DSM 1289</strain>
    </source>
</reference>
<proteinExistence type="predicted"/>
<dbReference type="SUPFAM" id="SSF53850">
    <property type="entry name" value="Periplasmic binding protein-like II"/>
    <property type="match status" value="1"/>
</dbReference>
<evidence type="ECO:0000313" key="3">
    <source>
        <dbReference type="Proteomes" id="UP000767291"/>
    </source>
</evidence>
<dbReference type="PROSITE" id="PS51257">
    <property type="entry name" value="PROKAR_LIPOPROTEIN"/>
    <property type="match status" value="1"/>
</dbReference>
<dbReference type="RefSeq" id="WP_209455580.1">
    <property type="nucleotide sequence ID" value="NZ_BAAACS010000017.1"/>
</dbReference>
<dbReference type="EMBL" id="JAGGJX010000001">
    <property type="protein sequence ID" value="MBP1853981.1"/>
    <property type="molecule type" value="Genomic_DNA"/>
</dbReference>
<dbReference type="Proteomes" id="UP000767291">
    <property type="component" value="Unassembled WGS sequence"/>
</dbReference>
<dbReference type="PANTHER" id="PTHR31528">
    <property type="entry name" value="4-AMINO-5-HYDROXYMETHYL-2-METHYLPYRIMIDINE PHOSPHATE SYNTHASE THI11-RELATED"/>
    <property type="match status" value="1"/>
</dbReference>
<comment type="caution">
    <text evidence="2">The sequence shown here is derived from an EMBL/GenBank/DDBJ whole genome shotgun (WGS) entry which is preliminary data.</text>
</comment>
<dbReference type="InterPro" id="IPR027939">
    <property type="entry name" value="NMT1/THI5"/>
</dbReference>
<dbReference type="PANTHER" id="PTHR31528:SF3">
    <property type="entry name" value="THIAMINE BIOSYNTHESIS PROTEIN HI_0357-RELATED"/>
    <property type="match status" value="1"/>
</dbReference>
<dbReference type="Pfam" id="PF09084">
    <property type="entry name" value="NMT1"/>
    <property type="match status" value="1"/>
</dbReference>
<accession>A0ABS4E7Q4</accession>